<comment type="caution">
    <text evidence="5">The sequence shown here is derived from an EMBL/GenBank/DDBJ whole genome shotgun (WGS) entry which is preliminary data.</text>
</comment>
<dbReference type="InterPro" id="IPR027377">
    <property type="entry name" value="ZAR1/RTP1-5-like_Znf-3CxxC"/>
</dbReference>
<evidence type="ECO:0000256" key="1">
    <source>
        <dbReference type="ARBA" id="ARBA00022723"/>
    </source>
</evidence>
<gene>
    <name evidence="5" type="ORF">AKO1_010123</name>
</gene>
<reference evidence="5 6" key="1">
    <citation type="submission" date="2024-03" db="EMBL/GenBank/DDBJ databases">
        <title>The Acrasis kona genome and developmental transcriptomes reveal deep origins of eukaryotic multicellular pathways.</title>
        <authorList>
            <person name="Sheikh S."/>
            <person name="Fu C.-J."/>
            <person name="Brown M.W."/>
            <person name="Baldauf S.L."/>
        </authorList>
    </citation>
    <scope>NUCLEOTIDE SEQUENCE [LARGE SCALE GENOMIC DNA]</scope>
    <source>
        <strain evidence="5 6">ATCC MYA-3509</strain>
    </source>
</reference>
<dbReference type="InterPro" id="IPR033446">
    <property type="entry name" value="ZCCHC24_Znf-3CxxC"/>
</dbReference>
<keyword evidence="1" id="KW-0479">Metal-binding</keyword>
<evidence type="ECO:0000259" key="4">
    <source>
        <dbReference type="SMART" id="SM01328"/>
    </source>
</evidence>
<accession>A0AAW2ZSY8</accession>
<dbReference type="Pfam" id="PF17180">
    <property type="entry name" value="Zn_ribbon_3CxxC_2"/>
    <property type="match status" value="1"/>
</dbReference>
<keyword evidence="3" id="KW-0862">Zinc</keyword>
<dbReference type="Proteomes" id="UP001431209">
    <property type="component" value="Unassembled WGS sequence"/>
</dbReference>
<dbReference type="GO" id="GO:0008270">
    <property type="term" value="F:zinc ion binding"/>
    <property type="evidence" value="ECO:0007669"/>
    <property type="project" value="UniProtKB-KW"/>
</dbReference>
<dbReference type="Pfam" id="PF23490">
    <property type="entry name" value="ZCCHC24_C"/>
    <property type="match status" value="1"/>
</dbReference>
<feature type="domain" description="3CxxC-type" evidence="4">
    <location>
        <begin position="10"/>
        <end position="78"/>
    </location>
</feature>
<keyword evidence="6" id="KW-1185">Reference proteome</keyword>
<dbReference type="AlphaFoldDB" id="A0AAW2ZSY8"/>
<dbReference type="InterPro" id="IPR057809">
    <property type="entry name" value="ZCCHC24_C"/>
</dbReference>
<protein>
    <submittedName>
        <fullName evidence="5">Zinc finger CCHC domain-containing protein</fullName>
    </submittedName>
</protein>
<evidence type="ECO:0000313" key="6">
    <source>
        <dbReference type="Proteomes" id="UP001431209"/>
    </source>
</evidence>
<dbReference type="SMART" id="SM01328">
    <property type="entry name" value="zf-3CxxC"/>
    <property type="match status" value="1"/>
</dbReference>
<name>A0AAW2ZSY8_9EUKA</name>
<proteinExistence type="predicted"/>
<organism evidence="5 6">
    <name type="scientific">Acrasis kona</name>
    <dbReference type="NCBI Taxonomy" id="1008807"/>
    <lineage>
        <taxon>Eukaryota</taxon>
        <taxon>Discoba</taxon>
        <taxon>Heterolobosea</taxon>
        <taxon>Tetramitia</taxon>
        <taxon>Eutetramitia</taxon>
        <taxon>Acrasidae</taxon>
        <taxon>Acrasis</taxon>
    </lineage>
</organism>
<dbReference type="EMBL" id="JAOPGA020001893">
    <property type="protein sequence ID" value="KAL0491970.1"/>
    <property type="molecule type" value="Genomic_DNA"/>
</dbReference>
<evidence type="ECO:0000256" key="2">
    <source>
        <dbReference type="ARBA" id="ARBA00022771"/>
    </source>
</evidence>
<evidence type="ECO:0000256" key="3">
    <source>
        <dbReference type="ARBA" id="ARBA00022833"/>
    </source>
</evidence>
<sequence length="82" mass="9671">MNTPYQGDKRVYGYFQCSSCRRKWESGNSWANKGQECKRCDVIVYPYSQKPLKKVEEDSKIDQTKEHPMELCEMCKELGYSC</sequence>
<keyword evidence="2" id="KW-0863">Zinc-finger</keyword>
<evidence type="ECO:0000313" key="5">
    <source>
        <dbReference type="EMBL" id="KAL0491970.1"/>
    </source>
</evidence>